<accession>A0A915DY10</accession>
<organism evidence="2 3">
    <name type="scientific">Ditylenchus dipsaci</name>
    <dbReference type="NCBI Taxonomy" id="166011"/>
    <lineage>
        <taxon>Eukaryota</taxon>
        <taxon>Metazoa</taxon>
        <taxon>Ecdysozoa</taxon>
        <taxon>Nematoda</taxon>
        <taxon>Chromadorea</taxon>
        <taxon>Rhabditida</taxon>
        <taxon>Tylenchina</taxon>
        <taxon>Tylenchomorpha</taxon>
        <taxon>Sphaerularioidea</taxon>
        <taxon>Anguinidae</taxon>
        <taxon>Anguininae</taxon>
        <taxon>Ditylenchus</taxon>
    </lineage>
</organism>
<sequence length="78" mass="8238">MTAHSFLSSSNKPQSASLENKTIAQYRQNTASKSGSKCINPSSNLLSPVLEAGTPNQKITTKTKLATTVTQPTTKSAN</sequence>
<dbReference type="AlphaFoldDB" id="A0A915DY10"/>
<evidence type="ECO:0000256" key="1">
    <source>
        <dbReference type="SAM" id="MobiDB-lite"/>
    </source>
</evidence>
<evidence type="ECO:0000313" key="3">
    <source>
        <dbReference type="WBParaSite" id="jg24372"/>
    </source>
</evidence>
<keyword evidence="2" id="KW-1185">Reference proteome</keyword>
<feature type="region of interest" description="Disordered" evidence="1">
    <location>
        <begin position="1"/>
        <end position="20"/>
    </location>
</feature>
<reference evidence="3" key="1">
    <citation type="submission" date="2022-11" db="UniProtKB">
        <authorList>
            <consortium name="WormBaseParasite"/>
        </authorList>
    </citation>
    <scope>IDENTIFICATION</scope>
</reference>
<proteinExistence type="predicted"/>
<dbReference type="Proteomes" id="UP000887574">
    <property type="component" value="Unplaced"/>
</dbReference>
<evidence type="ECO:0000313" key="2">
    <source>
        <dbReference type="Proteomes" id="UP000887574"/>
    </source>
</evidence>
<protein>
    <submittedName>
        <fullName evidence="3">Ovule protein</fullName>
    </submittedName>
</protein>
<dbReference type="WBParaSite" id="jg24372">
    <property type="protein sequence ID" value="jg24372"/>
    <property type="gene ID" value="jg24372"/>
</dbReference>
<name>A0A915DY10_9BILA</name>